<name>A0AB39URM4_9GAMM</name>
<proteinExistence type="predicted"/>
<evidence type="ECO:0000313" key="1">
    <source>
        <dbReference type="EMBL" id="XDT70961.1"/>
    </source>
</evidence>
<dbReference type="AlphaFoldDB" id="A0AB39URM4"/>
<sequence length="65" mass="7832">MAMSSHGNTDLHQTLVDAFLDVTQEERQQSERLTAKRRLKARRAIEDYFERKRLERQIADGWWLE</sequence>
<gene>
    <name evidence="1" type="ORF">AAIA72_09065</name>
</gene>
<reference evidence="1" key="1">
    <citation type="submission" date="2024-05" db="EMBL/GenBank/DDBJ databases">
        <title>Genome sequencing of novel strain.</title>
        <authorList>
            <person name="Ganbat D."/>
            <person name="Ganbat S."/>
            <person name="Lee S.-J."/>
        </authorList>
    </citation>
    <scope>NUCLEOTIDE SEQUENCE</scope>
    <source>
        <strain evidence="1">SMD15-11</strain>
    </source>
</reference>
<dbReference type="RefSeq" id="WP_369600002.1">
    <property type="nucleotide sequence ID" value="NZ_CP154858.1"/>
</dbReference>
<organism evidence="1">
    <name type="scientific">Thermohahella caldifontis</name>
    <dbReference type="NCBI Taxonomy" id="3142973"/>
    <lineage>
        <taxon>Bacteria</taxon>
        <taxon>Pseudomonadati</taxon>
        <taxon>Pseudomonadota</taxon>
        <taxon>Gammaproteobacteria</taxon>
        <taxon>Oceanospirillales</taxon>
        <taxon>Hahellaceae</taxon>
        <taxon>Thermohahella</taxon>
    </lineage>
</organism>
<dbReference type="KEGG" id="tcd:AAIA72_09065"/>
<dbReference type="Pfam" id="PF26620">
    <property type="entry name" value="DUF8197"/>
    <property type="match status" value="1"/>
</dbReference>
<dbReference type="EMBL" id="CP154858">
    <property type="protein sequence ID" value="XDT70961.1"/>
    <property type="molecule type" value="Genomic_DNA"/>
</dbReference>
<dbReference type="InterPro" id="IPR058510">
    <property type="entry name" value="DUF8197"/>
</dbReference>
<accession>A0AB39URM4</accession>
<protein>
    <submittedName>
        <fullName evidence="1">Uncharacterized protein</fullName>
    </submittedName>
</protein>
<dbReference type="InterPro" id="IPR058059">
    <property type="entry name" value="PA3496-like"/>
</dbReference>
<dbReference type="NCBIfam" id="NF046101">
    <property type="entry name" value="PA3496_fam"/>
    <property type="match status" value="1"/>
</dbReference>